<proteinExistence type="predicted"/>
<reference evidence="1 2" key="1">
    <citation type="journal article" date="2014" name="Int. J. Syst. Evol. Microbiol.">
        <title>Complete genome of a new Firmicutes species belonging to the dominant human colonic microbiota ('Ruminococcus bicirculans') reveals two chromosomes and a selective capacity to utilize plant glucans.</title>
        <authorList>
            <consortium name="NISC Comparative Sequencing Program"/>
            <person name="Wegmann U."/>
            <person name="Louis P."/>
            <person name="Goesmann A."/>
            <person name="Henrissat B."/>
            <person name="Duncan S.H."/>
            <person name="Flint H.J."/>
        </authorList>
    </citation>
    <scope>NUCLEOTIDE SEQUENCE [LARGE SCALE GENOMIC DNA]</scope>
    <source>
        <strain evidence="1 2">80/3</strain>
    </source>
</reference>
<evidence type="ECO:0000313" key="2">
    <source>
        <dbReference type="Proteomes" id="UP000027600"/>
    </source>
</evidence>
<sequence length="316" mass="37094">MSKLKTAYALITKKEDKRGFQKAIADNITKADMLQRMSDTAYLKLIYRLIFGRKLDLKNPQTFNEKLQWLKLNDRKTEYTTMVDKYEVKKYIAEKIGEEYIIPTLGVWDNFDDIDFDLLPNQFVLKCTHDSGGLVICKDKSKLDIAKAREKINKALTRRFYYFGREWPYKAVKPRIIAEKYMVDESVSELRDYKFFCFGGVCKCLKVDFDRFIEHRANYYDPQGNLLDLGEKICPPNKEKVIVLPDNKEKMLQLAEKLSTNIPFLRVDFYDVNGKIYFGELTFFPASGWGEFTDEKWDYKLGKWIKLPDSMGGTSF</sequence>
<dbReference type="Proteomes" id="UP000027600">
    <property type="component" value="Chromosome I"/>
</dbReference>
<protein>
    <recommendedName>
        <fullName evidence="3">Glycosyl transferase</fullName>
    </recommendedName>
</protein>
<evidence type="ECO:0008006" key="3">
    <source>
        <dbReference type="Google" id="ProtNLM"/>
    </source>
</evidence>
<dbReference type="RefSeq" id="WP_051706375.1">
    <property type="nucleotide sequence ID" value="NZ_DAWEQM010000002.1"/>
</dbReference>
<organism evidence="1 2">
    <name type="scientific">Ruminococcus bicirculans</name>
    <name type="common">ex Wegman et al. 2014</name>
    <dbReference type="NCBI Taxonomy" id="1160721"/>
    <lineage>
        <taxon>Bacteria</taxon>
        <taxon>Bacillati</taxon>
        <taxon>Bacillota</taxon>
        <taxon>Clostridia</taxon>
        <taxon>Eubacteriales</taxon>
        <taxon>Oscillospiraceae</taxon>
        <taxon>Ruminococcus</taxon>
    </lineage>
</organism>
<evidence type="ECO:0000313" key="1">
    <source>
        <dbReference type="EMBL" id="CCO04328.1"/>
    </source>
</evidence>
<dbReference type="SUPFAM" id="SSF56059">
    <property type="entry name" value="Glutathione synthetase ATP-binding domain-like"/>
    <property type="match status" value="1"/>
</dbReference>
<accession>A0ABP1WF71</accession>
<name>A0ABP1WF71_9FIRM</name>
<dbReference type="EMBL" id="HF545616">
    <property type="protein sequence ID" value="CCO04328.1"/>
    <property type="molecule type" value="Genomic_DNA"/>
</dbReference>
<dbReference type="Pfam" id="PF14305">
    <property type="entry name" value="ATPgrasp_TupA"/>
    <property type="match status" value="1"/>
</dbReference>
<keyword evidence="2" id="KW-1185">Reference proteome</keyword>
<dbReference type="InterPro" id="IPR029465">
    <property type="entry name" value="ATPgrasp_TupA"/>
</dbReference>
<gene>
    <name evidence="1" type="ORF">RBI_I00604</name>
</gene>